<sequence length="390" mass="41069">MMKKLLLLSAVFLMGTASMFADFANIGIVGGSTSVGWTPANAFAMTTTDGVTYSYQGLVITVPGSDPGVKFVQDNAWTINWGGGSFPSGTGTQNGANIPATNGTWDVTLNIATGAYSFVPAGVIYDDVYLVSGAIDFSLMTDNGVNYRKEYVTFDNAANVAFTVNDSPTGWGSSSFPTGTAVTGQEIPVPANSYNIEFNLDTKEYSFDFLKISLVGTGVFADDPNWGTDLDFTSDNGVDYTVDSFVFPGGEAKFRVNHQWNTAWGGTDFPAGTASSAGDAPNLNITAGTYSVTFNRVTGAYSFNTLAGTKDFNANTISVYPNPSQNAWNFNAGSNTIAAVQIVDVSGKIVYNATVNAAETTVNASAFASGMYFARLTSGNAVQTVRVVKN</sequence>
<name>A0A2S1QWL5_9FLAO</name>
<dbReference type="NCBIfam" id="TIGR04183">
    <property type="entry name" value="Por_Secre_tail"/>
    <property type="match status" value="1"/>
</dbReference>
<evidence type="ECO:0000259" key="3">
    <source>
        <dbReference type="Pfam" id="PF18962"/>
    </source>
</evidence>
<keyword evidence="1 2" id="KW-0732">Signal</keyword>
<dbReference type="RefSeq" id="WP_108777503.1">
    <property type="nucleotide sequence ID" value="NZ_CP029186.1"/>
</dbReference>
<keyword evidence="5" id="KW-1185">Reference proteome</keyword>
<dbReference type="KEGG" id="falb:HYN59_06515"/>
<dbReference type="Pfam" id="PF18962">
    <property type="entry name" value="Por_Secre_tail"/>
    <property type="match status" value="1"/>
</dbReference>
<proteinExistence type="predicted"/>
<dbReference type="AlphaFoldDB" id="A0A2S1QWL5"/>
<organism evidence="4 5">
    <name type="scientific">Flavobacterium album</name>
    <dbReference type="NCBI Taxonomy" id="2175091"/>
    <lineage>
        <taxon>Bacteria</taxon>
        <taxon>Pseudomonadati</taxon>
        <taxon>Bacteroidota</taxon>
        <taxon>Flavobacteriia</taxon>
        <taxon>Flavobacteriales</taxon>
        <taxon>Flavobacteriaceae</taxon>
        <taxon>Flavobacterium</taxon>
    </lineage>
</organism>
<protein>
    <recommendedName>
        <fullName evidence="3">Secretion system C-terminal sorting domain-containing protein</fullName>
    </recommendedName>
</protein>
<dbReference type="Proteomes" id="UP000244929">
    <property type="component" value="Chromosome"/>
</dbReference>
<dbReference type="InterPro" id="IPR026444">
    <property type="entry name" value="Secre_tail"/>
</dbReference>
<evidence type="ECO:0000256" key="2">
    <source>
        <dbReference type="SAM" id="SignalP"/>
    </source>
</evidence>
<accession>A0A2S1QWL5</accession>
<feature type="domain" description="Secretion system C-terminal sorting" evidence="3">
    <location>
        <begin position="319"/>
        <end position="385"/>
    </location>
</feature>
<evidence type="ECO:0000256" key="1">
    <source>
        <dbReference type="ARBA" id="ARBA00022729"/>
    </source>
</evidence>
<gene>
    <name evidence="4" type="ORF">HYN59_06515</name>
</gene>
<evidence type="ECO:0000313" key="5">
    <source>
        <dbReference type="Proteomes" id="UP000244929"/>
    </source>
</evidence>
<dbReference type="OrthoDB" id="975117at2"/>
<feature type="chain" id="PRO_5015397339" description="Secretion system C-terminal sorting domain-containing protein" evidence="2">
    <location>
        <begin position="21"/>
        <end position="390"/>
    </location>
</feature>
<evidence type="ECO:0000313" key="4">
    <source>
        <dbReference type="EMBL" id="AWH84797.1"/>
    </source>
</evidence>
<reference evidence="4 5" key="1">
    <citation type="submission" date="2018-04" db="EMBL/GenBank/DDBJ databases">
        <title>Genome sequencing of Flavobacterium sp. HYN0059.</title>
        <authorList>
            <person name="Yi H."/>
            <person name="Baek C."/>
        </authorList>
    </citation>
    <scope>NUCLEOTIDE SEQUENCE [LARGE SCALE GENOMIC DNA]</scope>
    <source>
        <strain evidence="4 5">HYN0059</strain>
    </source>
</reference>
<dbReference type="Gene3D" id="2.60.40.3620">
    <property type="match status" value="2"/>
</dbReference>
<dbReference type="EMBL" id="CP029186">
    <property type="protein sequence ID" value="AWH84797.1"/>
    <property type="molecule type" value="Genomic_DNA"/>
</dbReference>
<feature type="signal peptide" evidence="2">
    <location>
        <begin position="1"/>
        <end position="20"/>
    </location>
</feature>